<dbReference type="OrthoDB" id="9815778at2"/>
<keyword evidence="7" id="KW-0732">Signal</keyword>
<comment type="similarity">
    <text evidence="1">Belongs to the peptidase C40 family.</text>
</comment>
<dbReference type="SUPFAM" id="SSF54001">
    <property type="entry name" value="Cysteine proteinases"/>
    <property type="match status" value="1"/>
</dbReference>
<evidence type="ECO:0000313" key="10">
    <source>
        <dbReference type="Proteomes" id="UP000065220"/>
    </source>
</evidence>
<dbReference type="PROSITE" id="PS51935">
    <property type="entry name" value="NLPC_P60"/>
    <property type="match status" value="1"/>
</dbReference>
<dbReference type="STRING" id="111015.AXF14_03140"/>
<feature type="signal peptide" evidence="7">
    <location>
        <begin position="1"/>
        <end position="49"/>
    </location>
</feature>
<dbReference type="Gene3D" id="3.90.1720.10">
    <property type="entry name" value="endopeptidase domain like (from Nostoc punctiforme)"/>
    <property type="match status" value="1"/>
</dbReference>
<feature type="region of interest" description="Disordered" evidence="6">
    <location>
        <begin position="1"/>
        <end position="22"/>
    </location>
</feature>
<dbReference type="EMBL" id="CP014228">
    <property type="protein sequence ID" value="AMD86778.1"/>
    <property type="molecule type" value="Genomic_DNA"/>
</dbReference>
<dbReference type="InterPro" id="IPR051202">
    <property type="entry name" value="Peptidase_C40"/>
</dbReference>
<dbReference type="Proteomes" id="UP000065220">
    <property type="component" value="Chromosome"/>
</dbReference>
<evidence type="ECO:0000256" key="7">
    <source>
        <dbReference type="SAM" id="SignalP"/>
    </source>
</evidence>
<accession>A0A109W291</accession>
<reference evidence="10" key="1">
    <citation type="submission" date="2016-02" db="EMBL/GenBank/DDBJ databases">
        <authorList>
            <person name="Holder M.E."/>
            <person name="Ajami N.J."/>
            <person name="Petrosino J.F."/>
        </authorList>
    </citation>
    <scope>NUCLEOTIDE SEQUENCE [LARGE SCALE GENOMIC DNA]</scope>
    <source>
        <strain evidence="10">CCUG 36733</strain>
    </source>
</reference>
<gene>
    <name evidence="9" type="ORF">AXF14_03140</name>
</gene>
<dbReference type="PANTHER" id="PTHR47053:SF1">
    <property type="entry name" value="MUREIN DD-ENDOPEPTIDASE MEPH-RELATED"/>
    <property type="match status" value="1"/>
</dbReference>
<evidence type="ECO:0000256" key="2">
    <source>
        <dbReference type="ARBA" id="ARBA00022670"/>
    </source>
</evidence>
<feature type="compositionally biased region" description="Basic residues" evidence="6">
    <location>
        <begin position="1"/>
        <end position="13"/>
    </location>
</feature>
<evidence type="ECO:0000256" key="4">
    <source>
        <dbReference type="ARBA" id="ARBA00022807"/>
    </source>
</evidence>
<dbReference type="PANTHER" id="PTHR47053">
    <property type="entry name" value="MUREIN DD-ENDOPEPTIDASE MEPH-RELATED"/>
    <property type="match status" value="1"/>
</dbReference>
<organism evidence="9 10">
    <name type="scientific">Actinomyces radicidentis</name>
    <dbReference type="NCBI Taxonomy" id="111015"/>
    <lineage>
        <taxon>Bacteria</taxon>
        <taxon>Bacillati</taxon>
        <taxon>Actinomycetota</taxon>
        <taxon>Actinomycetes</taxon>
        <taxon>Actinomycetales</taxon>
        <taxon>Actinomycetaceae</taxon>
        <taxon>Actinomyces</taxon>
    </lineage>
</organism>
<dbReference type="AlphaFoldDB" id="A0A109W291"/>
<protein>
    <recommendedName>
        <fullName evidence="8">NlpC/P60 domain-containing protein</fullName>
    </recommendedName>
</protein>
<keyword evidence="10" id="KW-1185">Reference proteome</keyword>
<dbReference type="KEGG" id="ard:AXF14_03140"/>
<proteinExistence type="inferred from homology"/>
<dbReference type="GO" id="GO:0006508">
    <property type="term" value="P:proteolysis"/>
    <property type="evidence" value="ECO:0007669"/>
    <property type="project" value="UniProtKB-KW"/>
</dbReference>
<evidence type="ECO:0000259" key="8">
    <source>
        <dbReference type="PROSITE" id="PS51935"/>
    </source>
</evidence>
<evidence type="ECO:0000256" key="3">
    <source>
        <dbReference type="ARBA" id="ARBA00022801"/>
    </source>
</evidence>
<dbReference type="Pfam" id="PF00877">
    <property type="entry name" value="NLPC_P60"/>
    <property type="match status" value="1"/>
</dbReference>
<feature type="coiled-coil region" evidence="5">
    <location>
        <begin position="106"/>
        <end position="133"/>
    </location>
</feature>
<evidence type="ECO:0000313" key="9">
    <source>
        <dbReference type="EMBL" id="AMD86778.1"/>
    </source>
</evidence>
<sequence length="273" mass="26708">MTTSVKARHRKAARPLTPLTSAPRMARRGLAVAASSGLALTMIASGASAANQSTESANASAGTLKAGLTAQAAKAATQNASITVAADAKAAADVTAASGVAKTEDTAKIEAEKKAAEEKAAEEAAAAKAAEEAAAATATAAATTTTTSTGSTASTSAATTTAAASSSSIVATAMQYVGSAYVYGAAGPSAFDCSGLVSYVYAQYGISLPHQSEAIKNSGTVISASAAQPGDVIWWSGHVAIYVGNGMMVSADNPSAGVTYRAVDAGGTYVRIG</sequence>
<dbReference type="GO" id="GO:0008234">
    <property type="term" value="F:cysteine-type peptidase activity"/>
    <property type="evidence" value="ECO:0007669"/>
    <property type="project" value="UniProtKB-KW"/>
</dbReference>
<dbReference type="InterPro" id="IPR000064">
    <property type="entry name" value="NLP_P60_dom"/>
</dbReference>
<feature type="chain" id="PRO_5007141249" description="NlpC/P60 domain-containing protein" evidence="7">
    <location>
        <begin position="50"/>
        <end position="273"/>
    </location>
</feature>
<name>A0A109W291_ACTRD</name>
<evidence type="ECO:0000256" key="6">
    <source>
        <dbReference type="SAM" id="MobiDB-lite"/>
    </source>
</evidence>
<keyword evidence="2" id="KW-0645">Protease</keyword>
<evidence type="ECO:0000256" key="1">
    <source>
        <dbReference type="ARBA" id="ARBA00007074"/>
    </source>
</evidence>
<keyword evidence="5" id="KW-0175">Coiled coil</keyword>
<keyword evidence="3" id="KW-0378">Hydrolase</keyword>
<feature type="domain" description="NlpC/P60" evidence="8">
    <location>
        <begin position="163"/>
        <end position="273"/>
    </location>
</feature>
<evidence type="ECO:0000256" key="5">
    <source>
        <dbReference type="SAM" id="Coils"/>
    </source>
</evidence>
<dbReference type="InterPro" id="IPR038765">
    <property type="entry name" value="Papain-like_cys_pep_sf"/>
</dbReference>
<keyword evidence="4" id="KW-0788">Thiol protease</keyword>
<dbReference type="RefSeq" id="WP_067940787.1">
    <property type="nucleotide sequence ID" value="NZ_CP014228.1"/>
</dbReference>